<name>A0ABY6UCC6_BIOOC</name>
<evidence type="ECO:0000313" key="6">
    <source>
        <dbReference type="EMBL" id="VUC28819.1"/>
    </source>
</evidence>
<dbReference type="Proteomes" id="UP000766486">
    <property type="component" value="Unassembled WGS sequence"/>
</dbReference>
<comment type="caution">
    <text evidence="6">The sequence shown here is derived from an EMBL/GenBank/DDBJ whole genome shotgun (WGS) entry which is preliminary data.</text>
</comment>
<dbReference type="Pfam" id="PF00011">
    <property type="entry name" value="HSP20"/>
    <property type="match status" value="1"/>
</dbReference>
<dbReference type="EMBL" id="CABFNS010000794">
    <property type="protein sequence ID" value="VUC28819.1"/>
    <property type="molecule type" value="Genomic_DNA"/>
</dbReference>
<keyword evidence="7" id="KW-1185">Reference proteome</keyword>
<evidence type="ECO:0000256" key="2">
    <source>
        <dbReference type="PROSITE-ProRule" id="PRU00285"/>
    </source>
</evidence>
<reference evidence="6 7" key="1">
    <citation type="submission" date="2019-06" db="EMBL/GenBank/DDBJ databases">
        <authorList>
            <person name="Broberg M."/>
        </authorList>
    </citation>
    <scope>NUCLEOTIDE SEQUENCE [LARGE SCALE GENOMIC DNA]</scope>
</reference>
<feature type="domain" description="SHSP" evidence="5">
    <location>
        <begin position="40"/>
        <end position="196"/>
    </location>
</feature>
<evidence type="ECO:0000256" key="1">
    <source>
        <dbReference type="ARBA" id="ARBA00023016"/>
    </source>
</evidence>
<sequence length="196" mass="21712">MALFPQSFYNTDASFTPLFRLLDDYDKYSRSGSPSGGRASRVFHWQPKFDVRETSDAYHFHGELPGLTKEQVSIEFPEPQNMVVRGKTERTYTGTSPAGLVESAGNPASITEAGESPKSQQAAVEDETPKAKPAAPVDKAKYWVTERSIGEFSRHFNLPARIDQDAVTASLKDGILTIDVPKAKAKKYEARRITVN</sequence>
<dbReference type="CDD" id="cd06464">
    <property type="entry name" value="ACD_sHsps-like"/>
    <property type="match status" value="1"/>
</dbReference>
<keyword evidence="1" id="KW-0346">Stress response</keyword>
<evidence type="ECO:0000313" key="7">
    <source>
        <dbReference type="Proteomes" id="UP000766486"/>
    </source>
</evidence>
<dbReference type="Gene3D" id="2.60.40.790">
    <property type="match status" value="1"/>
</dbReference>
<evidence type="ECO:0000259" key="5">
    <source>
        <dbReference type="PROSITE" id="PS01031"/>
    </source>
</evidence>
<comment type="similarity">
    <text evidence="2 3">Belongs to the small heat shock protein (HSP20) family.</text>
</comment>
<gene>
    <name evidence="6" type="ORF">CLO192961_LOCUS245209</name>
</gene>
<dbReference type="SUPFAM" id="SSF49764">
    <property type="entry name" value="HSP20-like chaperones"/>
    <property type="match status" value="1"/>
</dbReference>
<dbReference type="InterPro" id="IPR031107">
    <property type="entry name" value="Small_HSP"/>
</dbReference>
<organism evidence="6 7">
    <name type="scientific">Bionectria ochroleuca</name>
    <name type="common">Gliocladium roseum</name>
    <dbReference type="NCBI Taxonomy" id="29856"/>
    <lineage>
        <taxon>Eukaryota</taxon>
        <taxon>Fungi</taxon>
        <taxon>Dikarya</taxon>
        <taxon>Ascomycota</taxon>
        <taxon>Pezizomycotina</taxon>
        <taxon>Sordariomycetes</taxon>
        <taxon>Hypocreomycetidae</taxon>
        <taxon>Hypocreales</taxon>
        <taxon>Bionectriaceae</taxon>
        <taxon>Clonostachys</taxon>
    </lineage>
</organism>
<protein>
    <recommendedName>
        <fullName evidence="5">SHSP domain-containing protein</fullName>
    </recommendedName>
</protein>
<dbReference type="InterPro" id="IPR008978">
    <property type="entry name" value="HSP20-like_chaperone"/>
</dbReference>
<feature type="region of interest" description="Disordered" evidence="4">
    <location>
        <begin position="90"/>
        <end position="134"/>
    </location>
</feature>
<evidence type="ECO:0000256" key="3">
    <source>
        <dbReference type="RuleBase" id="RU003616"/>
    </source>
</evidence>
<accession>A0ABY6UCC6</accession>
<dbReference type="InterPro" id="IPR002068">
    <property type="entry name" value="A-crystallin/Hsp20_dom"/>
</dbReference>
<evidence type="ECO:0000256" key="4">
    <source>
        <dbReference type="SAM" id="MobiDB-lite"/>
    </source>
</evidence>
<dbReference type="PANTHER" id="PTHR11527">
    <property type="entry name" value="HEAT-SHOCK PROTEIN 20 FAMILY MEMBER"/>
    <property type="match status" value="1"/>
</dbReference>
<dbReference type="PROSITE" id="PS01031">
    <property type="entry name" value="SHSP"/>
    <property type="match status" value="1"/>
</dbReference>
<proteinExistence type="inferred from homology"/>